<keyword evidence="3" id="KW-1185">Reference proteome</keyword>
<dbReference type="InterPro" id="IPR013922">
    <property type="entry name" value="Cyclin_PHO80-like"/>
</dbReference>
<dbReference type="Proteomes" id="UP001302812">
    <property type="component" value="Unassembled WGS sequence"/>
</dbReference>
<evidence type="ECO:0000313" key="3">
    <source>
        <dbReference type="Proteomes" id="UP001302812"/>
    </source>
</evidence>
<comment type="caution">
    <text evidence="2">The sequence shown here is derived from an EMBL/GenBank/DDBJ whole genome shotgun (WGS) entry which is preliminary data.</text>
</comment>
<dbReference type="AlphaFoldDB" id="A0AAN6TBW8"/>
<dbReference type="PANTHER" id="PTHR15615">
    <property type="match status" value="1"/>
</dbReference>
<organism evidence="2 3">
    <name type="scientific">Canariomyces notabilis</name>
    <dbReference type="NCBI Taxonomy" id="2074819"/>
    <lineage>
        <taxon>Eukaryota</taxon>
        <taxon>Fungi</taxon>
        <taxon>Dikarya</taxon>
        <taxon>Ascomycota</taxon>
        <taxon>Pezizomycotina</taxon>
        <taxon>Sordariomycetes</taxon>
        <taxon>Sordariomycetidae</taxon>
        <taxon>Sordariales</taxon>
        <taxon>Chaetomiaceae</taxon>
        <taxon>Canariomyces</taxon>
    </lineage>
</organism>
<dbReference type="GO" id="GO:0005634">
    <property type="term" value="C:nucleus"/>
    <property type="evidence" value="ECO:0007669"/>
    <property type="project" value="TreeGrafter"/>
</dbReference>
<feature type="non-terminal residue" evidence="2">
    <location>
        <position position="189"/>
    </location>
</feature>
<evidence type="ECO:0000313" key="2">
    <source>
        <dbReference type="EMBL" id="KAK4111481.1"/>
    </source>
</evidence>
<proteinExistence type="predicted"/>
<sequence length="189" mass="21382">MESLPTTLSLAQLNAKALKMLVWQPVSTDMIRFLARAASNVIQCDPGPIAPAAGEAYTSDYTSSPRTLPTLEKFIDQVVRCSNVQVPTLMSSLVYLNRLKSRLGPRSKGLPCSAHRIFLACLILSAKYLNDSSPKNKHWANYSVMYGFGFNRTEVNLMEKQLLFLLDWDLRITKEDLYRELDHFLAPIR</sequence>
<dbReference type="GO" id="GO:0016538">
    <property type="term" value="F:cyclin-dependent protein serine/threonine kinase regulator activity"/>
    <property type="evidence" value="ECO:0007669"/>
    <property type="project" value="TreeGrafter"/>
</dbReference>
<dbReference type="SUPFAM" id="SSF47954">
    <property type="entry name" value="Cyclin-like"/>
    <property type="match status" value="1"/>
</dbReference>
<name>A0AAN6TBW8_9PEZI</name>
<evidence type="ECO:0000259" key="1">
    <source>
        <dbReference type="Pfam" id="PF00134"/>
    </source>
</evidence>
<dbReference type="GO" id="GO:0000307">
    <property type="term" value="C:cyclin-dependent protein kinase holoenzyme complex"/>
    <property type="evidence" value="ECO:0007669"/>
    <property type="project" value="TreeGrafter"/>
</dbReference>
<dbReference type="GeneID" id="89935891"/>
<protein>
    <recommendedName>
        <fullName evidence="1">Cyclin N-terminal domain-containing protein</fullName>
    </recommendedName>
</protein>
<dbReference type="PANTHER" id="PTHR15615:SF10">
    <property type="entry name" value="PHO85 CYCLIN-2-RELATED"/>
    <property type="match status" value="1"/>
</dbReference>
<dbReference type="InterPro" id="IPR006671">
    <property type="entry name" value="Cyclin_N"/>
</dbReference>
<accession>A0AAN6TBW8</accession>
<dbReference type="GO" id="GO:0019901">
    <property type="term" value="F:protein kinase binding"/>
    <property type="evidence" value="ECO:0007669"/>
    <property type="project" value="InterPro"/>
</dbReference>
<dbReference type="InterPro" id="IPR036915">
    <property type="entry name" value="Cyclin-like_sf"/>
</dbReference>
<reference evidence="2" key="2">
    <citation type="submission" date="2023-05" db="EMBL/GenBank/DDBJ databases">
        <authorList>
            <consortium name="Lawrence Berkeley National Laboratory"/>
            <person name="Steindorff A."/>
            <person name="Hensen N."/>
            <person name="Bonometti L."/>
            <person name="Westerberg I."/>
            <person name="Brannstrom I.O."/>
            <person name="Guillou S."/>
            <person name="Cros-Aarteil S."/>
            <person name="Calhoun S."/>
            <person name="Haridas S."/>
            <person name="Kuo A."/>
            <person name="Mondo S."/>
            <person name="Pangilinan J."/>
            <person name="Riley R."/>
            <person name="Labutti K."/>
            <person name="Andreopoulos B."/>
            <person name="Lipzen A."/>
            <person name="Chen C."/>
            <person name="Yanf M."/>
            <person name="Daum C."/>
            <person name="Ng V."/>
            <person name="Clum A."/>
            <person name="Ohm R."/>
            <person name="Martin F."/>
            <person name="Silar P."/>
            <person name="Natvig D."/>
            <person name="Lalanne C."/>
            <person name="Gautier V."/>
            <person name="Ament-Velasquez S.L."/>
            <person name="Kruys A."/>
            <person name="Hutchinson M.I."/>
            <person name="Powell A.J."/>
            <person name="Barry K."/>
            <person name="Miller A.N."/>
            <person name="Grigoriev I.V."/>
            <person name="Debuchy R."/>
            <person name="Gladieux P."/>
            <person name="Thoren M.H."/>
            <person name="Johannesson H."/>
        </authorList>
    </citation>
    <scope>NUCLEOTIDE SEQUENCE</scope>
    <source>
        <strain evidence="2">CBS 508.74</strain>
    </source>
</reference>
<dbReference type="RefSeq" id="XP_064669051.1">
    <property type="nucleotide sequence ID" value="XM_064811766.1"/>
</dbReference>
<dbReference type="Pfam" id="PF00134">
    <property type="entry name" value="Cyclin_N"/>
    <property type="match status" value="1"/>
</dbReference>
<dbReference type="CDD" id="cd20557">
    <property type="entry name" value="CYCLIN_ScPCL1-like"/>
    <property type="match status" value="1"/>
</dbReference>
<feature type="domain" description="Cyclin N-terminal" evidence="1">
    <location>
        <begin position="64"/>
        <end position="171"/>
    </location>
</feature>
<dbReference type="Gene3D" id="1.10.472.10">
    <property type="entry name" value="Cyclin-like"/>
    <property type="match status" value="1"/>
</dbReference>
<reference evidence="2" key="1">
    <citation type="journal article" date="2023" name="Mol. Phylogenet. Evol.">
        <title>Genome-scale phylogeny and comparative genomics of the fungal order Sordariales.</title>
        <authorList>
            <person name="Hensen N."/>
            <person name="Bonometti L."/>
            <person name="Westerberg I."/>
            <person name="Brannstrom I.O."/>
            <person name="Guillou S."/>
            <person name="Cros-Aarteil S."/>
            <person name="Calhoun S."/>
            <person name="Haridas S."/>
            <person name="Kuo A."/>
            <person name="Mondo S."/>
            <person name="Pangilinan J."/>
            <person name="Riley R."/>
            <person name="LaButti K."/>
            <person name="Andreopoulos B."/>
            <person name="Lipzen A."/>
            <person name="Chen C."/>
            <person name="Yan M."/>
            <person name="Daum C."/>
            <person name="Ng V."/>
            <person name="Clum A."/>
            <person name="Steindorff A."/>
            <person name="Ohm R.A."/>
            <person name="Martin F."/>
            <person name="Silar P."/>
            <person name="Natvig D.O."/>
            <person name="Lalanne C."/>
            <person name="Gautier V."/>
            <person name="Ament-Velasquez S.L."/>
            <person name="Kruys A."/>
            <person name="Hutchinson M.I."/>
            <person name="Powell A.J."/>
            <person name="Barry K."/>
            <person name="Miller A.N."/>
            <person name="Grigoriev I.V."/>
            <person name="Debuchy R."/>
            <person name="Gladieux P."/>
            <person name="Hiltunen Thoren M."/>
            <person name="Johannesson H."/>
        </authorList>
    </citation>
    <scope>NUCLEOTIDE SEQUENCE</scope>
    <source>
        <strain evidence="2">CBS 508.74</strain>
    </source>
</reference>
<gene>
    <name evidence="2" type="ORF">N656DRAFT_711818</name>
</gene>
<dbReference type="EMBL" id="MU853346">
    <property type="protein sequence ID" value="KAK4111481.1"/>
    <property type="molecule type" value="Genomic_DNA"/>
</dbReference>